<accession>A0ABD1LUP2</accession>
<proteinExistence type="predicted"/>
<dbReference type="EMBL" id="JBGMDY010000007">
    <property type="protein sequence ID" value="KAL2327018.1"/>
    <property type="molecule type" value="Genomic_DNA"/>
</dbReference>
<feature type="compositionally biased region" description="Polar residues" evidence="1">
    <location>
        <begin position="78"/>
        <end position="87"/>
    </location>
</feature>
<feature type="compositionally biased region" description="Low complexity" evidence="1">
    <location>
        <begin position="101"/>
        <end position="116"/>
    </location>
</feature>
<comment type="caution">
    <text evidence="2">The sequence shown here is derived from an EMBL/GenBank/DDBJ whole genome shotgun (WGS) entry which is preliminary data.</text>
</comment>
<gene>
    <name evidence="2" type="ORF">Fmac_020445</name>
</gene>
<name>A0ABD1LUP2_9FABA</name>
<dbReference type="Proteomes" id="UP001603857">
    <property type="component" value="Unassembled WGS sequence"/>
</dbReference>
<feature type="region of interest" description="Disordered" evidence="1">
    <location>
        <begin position="71"/>
        <end position="127"/>
    </location>
</feature>
<feature type="compositionally biased region" description="Basic and acidic residues" evidence="1">
    <location>
        <begin position="117"/>
        <end position="127"/>
    </location>
</feature>
<keyword evidence="3" id="KW-1185">Reference proteome</keyword>
<evidence type="ECO:0000256" key="1">
    <source>
        <dbReference type="SAM" id="MobiDB-lite"/>
    </source>
</evidence>
<evidence type="ECO:0000313" key="3">
    <source>
        <dbReference type="Proteomes" id="UP001603857"/>
    </source>
</evidence>
<protein>
    <submittedName>
        <fullName evidence="2">Uncharacterized protein</fullName>
    </submittedName>
</protein>
<organism evidence="2 3">
    <name type="scientific">Flemingia macrophylla</name>
    <dbReference type="NCBI Taxonomy" id="520843"/>
    <lineage>
        <taxon>Eukaryota</taxon>
        <taxon>Viridiplantae</taxon>
        <taxon>Streptophyta</taxon>
        <taxon>Embryophyta</taxon>
        <taxon>Tracheophyta</taxon>
        <taxon>Spermatophyta</taxon>
        <taxon>Magnoliopsida</taxon>
        <taxon>eudicotyledons</taxon>
        <taxon>Gunneridae</taxon>
        <taxon>Pentapetalae</taxon>
        <taxon>rosids</taxon>
        <taxon>fabids</taxon>
        <taxon>Fabales</taxon>
        <taxon>Fabaceae</taxon>
        <taxon>Papilionoideae</taxon>
        <taxon>50 kb inversion clade</taxon>
        <taxon>NPAAA clade</taxon>
        <taxon>indigoferoid/millettioid clade</taxon>
        <taxon>Phaseoleae</taxon>
        <taxon>Flemingia</taxon>
    </lineage>
</organism>
<sequence>MATLPDIEGCGSVLTTVYALPRSFDHRRDVAASLLRIPPSRAAKDNHIHHRHHDCNETFLIWGTATRFRPMESEEASNKPQGPTQSQDMEHVQEASTQHSQETQGQAQAGQQNQPQEEQKAPSKEGQKYLVNINVMVGVENQTNKRGKTTNLHKNNIPNLYLQYFEKFFVRLAKHSSRINILVMVPKAGVGASAREIHAFLGRVPKISLSRELHSSYGVDP</sequence>
<evidence type="ECO:0000313" key="2">
    <source>
        <dbReference type="EMBL" id="KAL2327018.1"/>
    </source>
</evidence>
<reference evidence="2 3" key="1">
    <citation type="submission" date="2024-08" db="EMBL/GenBank/DDBJ databases">
        <title>Insights into the chromosomal genome structure of Flemingia macrophylla.</title>
        <authorList>
            <person name="Ding Y."/>
            <person name="Zhao Y."/>
            <person name="Bi W."/>
            <person name="Wu M."/>
            <person name="Zhao G."/>
            <person name="Gong Y."/>
            <person name="Li W."/>
            <person name="Zhang P."/>
        </authorList>
    </citation>
    <scope>NUCLEOTIDE SEQUENCE [LARGE SCALE GENOMIC DNA]</scope>
    <source>
        <strain evidence="2">DYQJB</strain>
        <tissue evidence="2">Leaf</tissue>
    </source>
</reference>
<dbReference type="AlphaFoldDB" id="A0ABD1LUP2"/>